<dbReference type="AlphaFoldDB" id="X1A737"/>
<sequence>MSQSVGQYSVSISSFLPWKTETPVSKTKKPKKLLKPVINPIFEQLANLTEDNFWKTIFLDCSRGRFPRGFTFKNNLLKFKKGNKMTCLEITSNLVETFTSCMNFFQSAGGIMSKEDREKIKKMEEERILEQIEKDTDKNWKDIKKENLKEALLNEFIKEICEELNFNEQEKIELTTTIKKGIILKCFNNDNIIMEDGKIFEIEGLVYNDKKRQHDIHKDFLVKKSTKSSDLGIGKTQDKNNPCFIEMW</sequence>
<reference evidence="1" key="1">
    <citation type="journal article" date="2014" name="Front. Microbiol.">
        <title>High frequency of phylogenetically diverse reductive dehalogenase-homologous genes in deep subseafloor sedimentary metagenomes.</title>
        <authorList>
            <person name="Kawai M."/>
            <person name="Futagami T."/>
            <person name="Toyoda A."/>
            <person name="Takaki Y."/>
            <person name="Nishi S."/>
            <person name="Hori S."/>
            <person name="Arai W."/>
            <person name="Tsubouchi T."/>
            <person name="Morono Y."/>
            <person name="Uchiyama I."/>
            <person name="Ito T."/>
            <person name="Fujiyama A."/>
            <person name="Inagaki F."/>
            <person name="Takami H."/>
        </authorList>
    </citation>
    <scope>NUCLEOTIDE SEQUENCE</scope>
    <source>
        <strain evidence="1">Expedition CK06-06</strain>
    </source>
</reference>
<accession>X1A737</accession>
<proteinExistence type="predicted"/>
<gene>
    <name evidence="1" type="ORF">S01H4_16653</name>
</gene>
<name>X1A737_9ZZZZ</name>
<dbReference type="EMBL" id="BART01007307">
    <property type="protein sequence ID" value="GAG56011.1"/>
    <property type="molecule type" value="Genomic_DNA"/>
</dbReference>
<protein>
    <submittedName>
        <fullName evidence="1">Uncharacterized protein</fullName>
    </submittedName>
</protein>
<organism evidence="1">
    <name type="scientific">marine sediment metagenome</name>
    <dbReference type="NCBI Taxonomy" id="412755"/>
    <lineage>
        <taxon>unclassified sequences</taxon>
        <taxon>metagenomes</taxon>
        <taxon>ecological metagenomes</taxon>
    </lineage>
</organism>
<comment type="caution">
    <text evidence="1">The sequence shown here is derived from an EMBL/GenBank/DDBJ whole genome shotgun (WGS) entry which is preliminary data.</text>
</comment>
<evidence type="ECO:0000313" key="1">
    <source>
        <dbReference type="EMBL" id="GAG56011.1"/>
    </source>
</evidence>
<feature type="non-terminal residue" evidence="1">
    <location>
        <position position="248"/>
    </location>
</feature>